<dbReference type="AlphaFoldDB" id="A0A4D7BEG0"/>
<dbReference type="PANTHER" id="PTHR43798">
    <property type="entry name" value="MONOACYLGLYCEROL LIPASE"/>
    <property type="match status" value="1"/>
</dbReference>
<dbReference type="InterPro" id="IPR029058">
    <property type="entry name" value="AB_hydrolase_fold"/>
</dbReference>
<dbReference type="GO" id="GO:0016787">
    <property type="term" value="F:hydrolase activity"/>
    <property type="evidence" value="ECO:0007669"/>
    <property type="project" value="UniProtKB-KW"/>
</dbReference>
<dbReference type="Gene3D" id="3.40.50.1820">
    <property type="entry name" value="alpha/beta hydrolase"/>
    <property type="match status" value="1"/>
</dbReference>
<dbReference type="SUPFAM" id="SSF53474">
    <property type="entry name" value="alpha/beta-Hydrolases"/>
    <property type="match status" value="1"/>
</dbReference>
<proteinExistence type="predicted"/>
<evidence type="ECO:0000313" key="3">
    <source>
        <dbReference type="Proteomes" id="UP000298781"/>
    </source>
</evidence>
<dbReference type="OrthoDB" id="5492442at2"/>
<accession>A0A4D7BEG0</accession>
<dbReference type="GO" id="GO:0016020">
    <property type="term" value="C:membrane"/>
    <property type="evidence" value="ECO:0007669"/>
    <property type="project" value="TreeGrafter"/>
</dbReference>
<protein>
    <submittedName>
        <fullName evidence="2">Alpha/beta hydrolase</fullName>
    </submittedName>
</protein>
<dbReference type="InterPro" id="IPR050266">
    <property type="entry name" value="AB_hydrolase_sf"/>
</dbReference>
<dbReference type="InterPro" id="IPR000073">
    <property type="entry name" value="AB_hydrolase_1"/>
</dbReference>
<dbReference type="Pfam" id="PF00561">
    <property type="entry name" value="Abhydrolase_1"/>
    <property type="match status" value="1"/>
</dbReference>
<keyword evidence="2" id="KW-0378">Hydrolase</keyword>
<evidence type="ECO:0000313" key="2">
    <source>
        <dbReference type="EMBL" id="QCI66362.1"/>
    </source>
</evidence>
<reference evidence="2 3" key="1">
    <citation type="submission" date="2019-04" db="EMBL/GenBank/DDBJ databases">
        <title>Phreatobacter aquaticus sp. nov.</title>
        <authorList>
            <person name="Choi A."/>
        </authorList>
    </citation>
    <scope>NUCLEOTIDE SEQUENCE [LARGE SCALE GENOMIC DNA]</scope>
    <source>
        <strain evidence="2 3">KCTC 52518</strain>
    </source>
</reference>
<dbReference type="PANTHER" id="PTHR43798:SF33">
    <property type="entry name" value="HYDROLASE, PUTATIVE (AFU_ORTHOLOGUE AFUA_2G14860)-RELATED"/>
    <property type="match status" value="1"/>
</dbReference>
<dbReference type="EMBL" id="CP039690">
    <property type="protein sequence ID" value="QCI66362.1"/>
    <property type="molecule type" value="Genomic_DNA"/>
</dbReference>
<dbReference type="Proteomes" id="UP000298781">
    <property type="component" value="Chromosome"/>
</dbReference>
<keyword evidence="3" id="KW-1185">Reference proteome</keyword>
<dbReference type="KEGG" id="pstg:E8M01_20340"/>
<feature type="domain" description="AB hydrolase-1" evidence="1">
    <location>
        <begin position="41"/>
        <end position="302"/>
    </location>
</feature>
<organism evidence="2 3">
    <name type="scientific">Phreatobacter stygius</name>
    <dbReference type="NCBI Taxonomy" id="1940610"/>
    <lineage>
        <taxon>Bacteria</taxon>
        <taxon>Pseudomonadati</taxon>
        <taxon>Pseudomonadota</taxon>
        <taxon>Alphaproteobacteria</taxon>
        <taxon>Hyphomicrobiales</taxon>
        <taxon>Phreatobacteraceae</taxon>
        <taxon>Phreatobacter</taxon>
    </lineage>
</organism>
<gene>
    <name evidence="2" type="ORF">E8M01_20340</name>
</gene>
<evidence type="ECO:0000259" key="1">
    <source>
        <dbReference type="Pfam" id="PF00561"/>
    </source>
</evidence>
<name>A0A4D7BEG0_9HYPH</name>
<sequence length="322" mass="34936">MEAACERTMILPGRAATGTTGWQPALLMREQTLAAVDRARPVLYVHGATFPSACSIMFRFDRVSWADVLACVGFSVWAFDFAGFGGSEAYPDDPQMARPPGQPLGRAPEAAGQIERVVRAVLAETGAARVSIIAHSWGTIAAGRFAAAHPDLVDRLVLFGPIVRRETVRETPPLDPLRLVTIAQQYQRFVEDVPAGHPPVLLDRHFRLWAEAYLASDRHSAGRSPPSVRIPNGPAADIMAAWSGRLGYDPGLITAPTAILRGEWDSLTTDADAAWLMAALTGTPEKRDIKIARGTHLMHLEESRGDLYRATIAFLQGTEIAP</sequence>